<reference evidence="2 3" key="2">
    <citation type="submission" date="2019-09" db="EMBL/GenBank/DDBJ databases">
        <authorList>
            <person name="Jin C."/>
        </authorList>
    </citation>
    <scope>NUCLEOTIDE SEQUENCE [LARGE SCALE GENOMIC DNA]</scope>
    <source>
        <strain evidence="2 3">BN140078</strain>
    </source>
</reference>
<dbReference type="SUPFAM" id="SSF51126">
    <property type="entry name" value="Pectin lyase-like"/>
    <property type="match status" value="1"/>
</dbReference>
<sequence>MIHSTTGAGRVLLRLCLLLLLHCTMQPALYATDRFVTTTAQLNTAIGAAQPGDNIILKNGTWNNVTINFSSTGTAANPITLRAETAGSVTIIGASTMTITGSYLVVSGLQWTNGNIDANILTIKGSNNRVTQCAMINYNAGKKWIVLDGFKCRVDHCRFEGKNTIDPTMQIEVRDKTADYHLVDHNHFAHRPLLGGNGGETVRVGYSGQMDNISRTIFEYNLFEECDGENEIISNKSCENLYRYNTFRRSKGQFCFRHGDRNIVYGNFFLGEGVSGTGGIRVIGSKNYIVNNFFYNLDAANSTGGAVIVLQKGESYSAGEVRFNAQVDSCVIVYNTIIDFTSGSALHLNQGTRPLSPLHVVVANNIIKDANNTLIAGITGDETWIANMTQGPLGINKPDGIYVADPLLEAASWRLSSASPAIDAGVAGWGKVRTIDGLPVDIKMEKDLDGQTRTSKKDTGCDEYVTGAAANRPLTAADVGPAYLGGPAAQ</sequence>
<feature type="signal peptide" evidence="1">
    <location>
        <begin position="1"/>
        <end position="30"/>
    </location>
</feature>
<evidence type="ECO:0000256" key="1">
    <source>
        <dbReference type="SAM" id="SignalP"/>
    </source>
</evidence>
<dbReference type="InterPro" id="IPR011050">
    <property type="entry name" value="Pectin_lyase_fold/virulence"/>
</dbReference>
<dbReference type="SMR" id="A0A5B2VKH9"/>
<evidence type="ECO:0008006" key="4">
    <source>
        <dbReference type="Google" id="ProtNLM"/>
    </source>
</evidence>
<evidence type="ECO:0000313" key="3">
    <source>
        <dbReference type="Proteomes" id="UP000324611"/>
    </source>
</evidence>
<proteinExistence type="predicted"/>
<dbReference type="EMBL" id="VUOC01000004">
    <property type="protein sequence ID" value="KAA2238749.1"/>
    <property type="molecule type" value="Genomic_DNA"/>
</dbReference>
<dbReference type="Gene3D" id="2.160.20.10">
    <property type="entry name" value="Single-stranded right-handed beta-helix, Pectin lyase-like"/>
    <property type="match status" value="1"/>
</dbReference>
<dbReference type="CDD" id="cd14251">
    <property type="entry name" value="PL-6"/>
    <property type="match status" value="1"/>
</dbReference>
<organism evidence="2 3">
    <name type="scientific">Chitinophaga agrisoli</name>
    <dbReference type="NCBI Taxonomy" id="2607653"/>
    <lineage>
        <taxon>Bacteria</taxon>
        <taxon>Pseudomonadati</taxon>
        <taxon>Bacteroidota</taxon>
        <taxon>Chitinophagia</taxon>
        <taxon>Chitinophagales</taxon>
        <taxon>Chitinophagaceae</taxon>
        <taxon>Chitinophaga</taxon>
    </lineage>
</organism>
<feature type="chain" id="PRO_5023145509" description="Poly(Beta-D-mannuronate) lyase" evidence="1">
    <location>
        <begin position="31"/>
        <end position="490"/>
    </location>
</feature>
<reference evidence="2 3" key="1">
    <citation type="submission" date="2019-09" db="EMBL/GenBank/DDBJ databases">
        <title>Chitinophaga ginsengihumi sp. nov., isolated from soil of ginseng rhizosphere.</title>
        <authorList>
            <person name="Lee J."/>
        </authorList>
    </citation>
    <scope>NUCLEOTIDE SEQUENCE [LARGE SCALE GENOMIC DNA]</scope>
    <source>
        <strain evidence="2 3">BN140078</strain>
    </source>
</reference>
<comment type="caution">
    <text evidence="2">The sequence shown here is derived from an EMBL/GenBank/DDBJ whole genome shotgun (WGS) entry which is preliminary data.</text>
</comment>
<keyword evidence="3" id="KW-1185">Reference proteome</keyword>
<accession>A0A5B2VKH9</accession>
<dbReference type="Proteomes" id="UP000324611">
    <property type="component" value="Unassembled WGS sequence"/>
</dbReference>
<protein>
    <recommendedName>
        <fullName evidence="4">Poly(Beta-D-mannuronate) lyase</fullName>
    </recommendedName>
</protein>
<dbReference type="InterPro" id="IPR039513">
    <property type="entry name" value="PL-6"/>
</dbReference>
<gene>
    <name evidence="2" type="ORF">F0L74_21270</name>
</gene>
<evidence type="ECO:0000313" key="2">
    <source>
        <dbReference type="EMBL" id="KAA2238749.1"/>
    </source>
</evidence>
<dbReference type="InterPro" id="IPR012334">
    <property type="entry name" value="Pectin_lyas_fold"/>
</dbReference>
<dbReference type="Pfam" id="PF14592">
    <property type="entry name" value="Chondroitinas_B"/>
    <property type="match status" value="1"/>
</dbReference>
<keyword evidence="1" id="KW-0732">Signal</keyword>
<dbReference type="AlphaFoldDB" id="A0A5B2VKH9"/>
<dbReference type="RefSeq" id="WP_149839928.1">
    <property type="nucleotide sequence ID" value="NZ_VUOC01000004.1"/>
</dbReference>
<name>A0A5B2VKH9_9BACT</name>